<keyword evidence="1" id="KW-0560">Oxidoreductase</keyword>
<gene>
    <name evidence="2" type="ORF">B0A49_08386</name>
</gene>
<dbReference type="SUPFAM" id="SSF53213">
    <property type="entry name" value="LigB-like"/>
    <property type="match status" value="1"/>
</dbReference>
<comment type="caution">
    <text evidence="2">The sequence shown here is derived from an EMBL/GenBank/DDBJ whole genome shotgun (WGS) entry which is preliminary data.</text>
</comment>
<protein>
    <submittedName>
        <fullName evidence="2">Uncharacterized protein</fullName>
    </submittedName>
</protein>
<dbReference type="CDD" id="cd07363">
    <property type="entry name" value="45_DOPA_Dioxygenase"/>
    <property type="match status" value="1"/>
</dbReference>
<dbReference type="InterPro" id="IPR014436">
    <property type="entry name" value="Extradiol_dOase_DODA"/>
</dbReference>
<dbReference type="GO" id="GO:0051213">
    <property type="term" value="F:dioxygenase activity"/>
    <property type="evidence" value="ECO:0007669"/>
    <property type="project" value="InterPro"/>
</dbReference>
<dbReference type="GO" id="GO:0008270">
    <property type="term" value="F:zinc ion binding"/>
    <property type="evidence" value="ECO:0007669"/>
    <property type="project" value="InterPro"/>
</dbReference>
<keyword evidence="3" id="KW-1185">Reference proteome</keyword>
<reference evidence="2 3" key="1">
    <citation type="submission" date="2017-03" db="EMBL/GenBank/DDBJ databases">
        <title>Genomes of endolithic fungi from Antarctica.</title>
        <authorList>
            <person name="Coleine C."/>
            <person name="Masonjones S."/>
            <person name="Stajich J.E."/>
        </authorList>
    </citation>
    <scope>NUCLEOTIDE SEQUENCE [LARGE SCALE GENOMIC DNA]</scope>
    <source>
        <strain evidence="2 3">CCFEE 5187</strain>
    </source>
</reference>
<dbReference type="Proteomes" id="UP000308768">
    <property type="component" value="Unassembled WGS sequence"/>
</dbReference>
<dbReference type="PANTHER" id="PTHR30096">
    <property type="entry name" value="4,5-DOPA DIOXYGENASE EXTRADIOL-LIKE PROTEIN"/>
    <property type="match status" value="1"/>
</dbReference>
<dbReference type="STRING" id="331657.A0A4U0WXC0"/>
<organism evidence="2 3">
    <name type="scientific">Cryomyces minteri</name>
    <dbReference type="NCBI Taxonomy" id="331657"/>
    <lineage>
        <taxon>Eukaryota</taxon>
        <taxon>Fungi</taxon>
        <taxon>Dikarya</taxon>
        <taxon>Ascomycota</taxon>
        <taxon>Pezizomycotina</taxon>
        <taxon>Dothideomycetes</taxon>
        <taxon>Dothideomycetes incertae sedis</taxon>
        <taxon>Cryomyces</taxon>
    </lineage>
</organism>
<evidence type="ECO:0000313" key="3">
    <source>
        <dbReference type="Proteomes" id="UP000308768"/>
    </source>
</evidence>
<dbReference type="AlphaFoldDB" id="A0A4U0WXC0"/>
<dbReference type="PANTHER" id="PTHR30096:SF1">
    <property type="entry name" value="AROMATIC RING-OPENING DIOXYGENASE FAMILY PROTEIN (AFU_ORTHOLOGUE AFUA_7G00640)"/>
    <property type="match status" value="1"/>
</dbReference>
<name>A0A4U0WXC0_9PEZI</name>
<sequence>MGLTPVHFFSHGSTRMLDADTESGSYWKECGDEAFAHGVKGIVIMGAHWDCFGDSIEVATNPSPSKSPCPFVPLSVYQNWKPNTDLVTASRCINMLSDAGFNVSANPTFQWIHDTYLVLIRMFPDAATCPPTTIISMNAHFDPHFHIKIGATLRPLRAENYLLIGTGGAVHNLYRNVWGDMLRYRESLGQEVPPQAWALDFRQATEDAITKNSGPRLRAAVARLMKHPQYRDAQATDDHFMPALFCAGAAGGWEDVGSKNVLGAETWELNNMCNSQFTMGTYVGGEEVAASGQ</sequence>
<evidence type="ECO:0000313" key="2">
    <source>
        <dbReference type="EMBL" id="TKA68424.1"/>
    </source>
</evidence>
<proteinExistence type="predicted"/>
<dbReference type="OrthoDB" id="7396853at2759"/>
<accession>A0A4U0WXC0</accession>
<dbReference type="EMBL" id="NAJN01000819">
    <property type="protein sequence ID" value="TKA68424.1"/>
    <property type="molecule type" value="Genomic_DNA"/>
</dbReference>
<evidence type="ECO:0000256" key="1">
    <source>
        <dbReference type="ARBA" id="ARBA00023002"/>
    </source>
</evidence>
<dbReference type="PIRSF" id="PIRSF006157">
    <property type="entry name" value="Doxgns_DODA"/>
    <property type="match status" value="1"/>
</dbReference>
<dbReference type="Gene3D" id="3.40.830.10">
    <property type="entry name" value="LigB-like"/>
    <property type="match status" value="1"/>
</dbReference>